<dbReference type="EC" id="2.1.1.63" evidence="3"/>
<keyword evidence="6" id="KW-0227">DNA damage</keyword>
<keyword evidence="4" id="KW-0489">Methyltransferase</keyword>
<name>A0A7M2WQB6_9BACT</name>
<reference evidence="10 11" key="1">
    <citation type="submission" date="2020-10" db="EMBL/GenBank/DDBJ databases">
        <title>Wide distribution of Phycisphaera-like planctomycetes from WD2101 soil group in peatlands and genome analysis of the first cultivated representative.</title>
        <authorList>
            <person name="Dedysh S.N."/>
            <person name="Beletsky A.V."/>
            <person name="Ivanova A."/>
            <person name="Kulichevskaya I.S."/>
            <person name="Suzina N.E."/>
            <person name="Philippov D.A."/>
            <person name="Rakitin A.L."/>
            <person name="Mardanov A.V."/>
            <person name="Ravin N.V."/>
        </authorList>
    </citation>
    <scope>NUCLEOTIDE SEQUENCE [LARGE SCALE GENOMIC DNA]</scope>
    <source>
        <strain evidence="10 11">M1803</strain>
    </source>
</reference>
<dbReference type="KEGG" id="hbs:IPV69_14990"/>
<dbReference type="Gene3D" id="1.10.10.10">
    <property type="entry name" value="Winged helix-like DNA-binding domain superfamily/Winged helix DNA-binding domain"/>
    <property type="match status" value="1"/>
</dbReference>
<dbReference type="FunFam" id="1.10.10.10:FF:000214">
    <property type="entry name" value="Methylated-DNA--protein-cysteine methyltransferase"/>
    <property type="match status" value="1"/>
</dbReference>
<keyword evidence="5" id="KW-0808">Transferase</keyword>
<comment type="catalytic activity">
    <reaction evidence="1">
        <text>a 4-O-methyl-thymidine in DNA + L-cysteinyl-[protein] = a thymidine in DNA + S-methyl-L-cysteinyl-[protein]</text>
        <dbReference type="Rhea" id="RHEA:53428"/>
        <dbReference type="Rhea" id="RHEA-COMP:10131"/>
        <dbReference type="Rhea" id="RHEA-COMP:10132"/>
        <dbReference type="Rhea" id="RHEA-COMP:13555"/>
        <dbReference type="Rhea" id="RHEA-COMP:13556"/>
        <dbReference type="ChEBI" id="CHEBI:29950"/>
        <dbReference type="ChEBI" id="CHEBI:82612"/>
        <dbReference type="ChEBI" id="CHEBI:137386"/>
        <dbReference type="ChEBI" id="CHEBI:137387"/>
        <dbReference type="EC" id="2.1.1.63"/>
    </reaction>
</comment>
<comment type="similarity">
    <text evidence="2">Belongs to the MGMT family.</text>
</comment>
<dbReference type="AlphaFoldDB" id="A0A7M2WQB6"/>
<proteinExistence type="inferred from homology"/>
<evidence type="ECO:0000256" key="1">
    <source>
        <dbReference type="ARBA" id="ARBA00001286"/>
    </source>
</evidence>
<protein>
    <recommendedName>
        <fullName evidence="3">methylated-DNA--[protein]-cysteine S-methyltransferase</fullName>
        <ecNumber evidence="3">2.1.1.63</ecNumber>
    </recommendedName>
</protein>
<dbReference type="GO" id="GO:0032259">
    <property type="term" value="P:methylation"/>
    <property type="evidence" value="ECO:0007669"/>
    <property type="project" value="UniProtKB-KW"/>
</dbReference>
<dbReference type="GO" id="GO:0003908">
    <property type="term" value="F:methylated-DNA-[protein]-cysteine S-methyltransferase activity"/>
    <property type="evidence" value="ECO:0007669"/>
    <property type="project" value="UniProtKB-EC"/>
</dbReference>
<dbReference type="PANTHER" id="PTHR10815:SF13">
    <property type="entry name" value="METHYLATED-DNA--PROTEIN-CYSTEINE METHYLTRANSFERASE"/>
    <property type="match status" value="1"/>
</dbReference>
<accession>A0A7M2WQB6</accession>
<evidence type="ECO:0000256" key="2">
    <source>
        <dbReference type="ARBA" id="ARBA00008711"/>
    </source>
</evidence>
<evidence type="ECO:0000256" key="3">
    <source>
        <dbReference type="ARBA" id="ARBA00011918"/>
    </source>
</evidence>
<feature type="domain" description="Methylated-DNA-[protein]-cysteine S-methyltransferase DNA binding" evidence="9">
    <location>
        <begin position="17"/>
        <end position="97"/>
    </location>
</feature>
<dbReference type="NCBIfam" id="TIGR00589">
    <property type="entry name" value="ogt"/>
    <property type="match status" value="1"/>
</dbReference>
<evidence type="ECO:0000256" key="7">
    <source>
        <dbReference type="ARBA" id="ARBA00023204"/>
    </source>
</evidence>
<evidence type="ECO:0000256" key="6">
    <source>
        <dbReference type="ARBA" id="ARBA00022763"/>
    </source>
</evidence>
<dbReference type="PANTHER" id="PTHR10815">
    <property type="entry name" value="METHYLATED-DNA--PROTEIN-CYSTEINE METHYLTRANSFERASE"/>
    <property type="match status" value="1"/>
</dbReference>
<dbReference type="PROSITE" id="PS00374">
    <property type="entry name" value="MGMT"/>
    <property type="match status" value="1"/>
</dbReference>
<dbReference type="InterPro" id="IPR001497">
    <property type="entry name" value="MethylDNA_cys_MeTrfase_AS"/>
</dbReference>
<evidence type="ECO:0000259" key="9">
    <source>
        <dbReference type="Pfam" id="PF01035"/>
    </source>
</evidence>
<sequence>MQFLDDILAGRVVPGMNFNQKVWAMTVRIPAGKVATYGQVAKALGSPGAARAVGNALNKNPYAPRVPCHRVVGSTGSLTGFAGGLPKKQQLLIEEGVACAAHRVVMDRVEWVEL</sequence>
<evidence type="ECO:0000313" key="11">
    <source>
        <dbReference type="Proteomes" id="UP000593765"/>
    </source>
</evidence>
<evidence type="ECO:0000313" key="10">
    <source>
        <dbReference type="EMBL" id="QOV87593.1"/>
    </source>
</evidence>
<dbReference type="Proteomes" id="UP000593765">
    <property type="component" value="Chromosome"/>
</dbReference>
<dbReference type="InterPro" id="IPR036217">
    <property type="entry name" value="MethylDNA_cys_MeTrfase_DNAb"/>
</dbReference>
<dbReference type="InterPro" id="IPR036388">
    <property type="entry name" value="WH-like_DNA-bd_sf"/>
</dbReference>
<dbReference type="GO" id="GO:0006281">
    <property type="term" value="P:DNA repair"/>
    <property type="evidence" value="ECO:0007669"/>
    <property type="project" value="UniProtKB-KW"/>
</dbReference>
<keyword evidence="11" id="KW-1185">Reference proteome</keyword>
<gene>
    <name evidence="10" type="ORF">IPV69_14990</name>
</gene>
<keyword evidence="7" id="KW-0234">DNA repair</keyword>
<dbReference type="SUPFAM" id="SSF46767">
    <property type="entry name" value="Methylated DNA-protein cysteine methyltransferase, C-terminal domain"/>
    <property type="match status" value="1"/>
</dbReference>
<evidence type="ECO:0000256" key="8">
    <source>
        <dbReference type="ARBA" id="ARBA00049348"/>
    </source>
</evidence>
<evidence type="ECO:0000256" key="4">
    <source>
        <dbReference type="ARBA" id="ARBA00022603"/>
    </source>
</evidence>
<organism evidence="10 11">
    <name type="scientific">Humisphaera borealis</name>
    <dbReference type="NCBI Taxonomy" id="2807512"/>
    <lineage>
        <taxon>Bacteria</taxon>
        <taxon>Pseudomonadati</taxon>
        <taxon>Planctomycetota</taxon>
        <taxon>Phycisphaerae</taxon>
        <taxon>Tepidisphaerales</taxon>
        <taxon>Tepidisphaeraceae</taxon>
        <taxon>Humisphaera</taxon>
    </lineage>
</organism>
<dbReference type="EMBL" id="CP063458">
    <property type="protein sequence ID" value="QOV87593.1"/>
    <property type="molecule type" value="Genomic_DNA"/>
</dbReference>
<evidence type="ECO:0000256" key="5">
    <source>
        <dbReference type="ARBA" id="ARBA00022679"/>
    </source>
</evidence>
<dbReference type="InterPro" id="IPR014048">
    <property type="entry name" value="MethylDNA_cys_MeTrfase_DNA-bd"/>
</dbReference>
<dbReference type="CDD" id="cd06445">
    <property type="entry name" value="ATase"/>
    <property type="match status" value="1"/>
</dbReference>
<dbReference type="Pfam" id="PF01035">
    <property type="entry name" value="DNA_binding_1"/>
    <property type="match status" value="1"/>
</dbReference>
<dbReference type="RefSeq" id="WP_206290500.1">
    <property type="nucleotide sequence ID" value="NZ_CP063458.1"/>
</dbReference>
<comment type="catalytic activity">
    <reaction evidence="8">
        <text>a 6-O-methyl-2'-deoxyguanosine in DNA + L-cysteinyl-[protein] = S-methyl-L-cysteinyl-[protein] + a 2'-deoxyguanosine in DNA</text>
        <dbReference type="Rhea" id="RHEA:24000"/>
        <dbReference type="Rhea" id="RHEA-COMP:10131"/>
        <dbReference type="Rhea" id="RHEA-COMP:10132"/>
        <dbReference type="Rhea" id="RHEA-COMP:11367"/>
        <dbReference type="Rhea" id="RHEA-COMP:11368"/>
        <dbReference type="ChEBI" id="CHEBI:29950"/>
        <dbReference type="ChEBI" id="CHEBI:82612"/>
        <dbReference type="ChEBI" id="CHEBI:85445"/>
        <dbReference type="ChEBI" id="CHEBI:85448"/>
        <dbReference type="EC" id="2.1.1.63"/>
    </reaction>
</comment>